<dbReference type="GO" id="GO:0006979">
    <property type="term" value="P:response to oxidative stress"/>
    <property type="evidence" value="ECO:0007669"/>
    <property type="project" value="InterPro"/>
</dbReference>
<dbReference type="SUPFAM" id="SSF51316">
    <property type="entry name" value="Mss4-like"/>
    <property type="match status" value="1"/>
</dbReference>
<dbReference type="PANTHER" id="PTHR46081:SF8">
    <property type="entry name" value="PEPTIDE METHIONINE SULFOXIDE REDUCTASE 2"/>
    <property type="match status" value="1"/>
</dbReference>
<evidence type="ECO:0000256" key="1">
    <source>
        <dbReference type="ARBA" id="ARBA00001947"/>
    </source>
</evidence>
<evidence type="ECO:0000256" key="2">
    <source>
        <dbReference type="ARBA" id="ARBA00012499"/>
    </source>
</evidence>
<dbReference type="InterPro" id="IPR011057">
    <property type="entry name" value="Mss4-like_sf"/>
</dbReference>
<dbReference type="RefSeq" id="WP_301192152.1">
    <property type="nucleotide sequence ID" value="NZ_JAPDPJ010000058.1"/>
</dbReference>
<dbReference type="InterPro" id="IPR002579">
    <property type="entry name" value="Met_Sox_Rdtase_MsrB_dom"/>
</dbReference>
<evidence type="ECO:0000313" key="9">
    <source>
        <dbReference type="Proteomes" id="UP001209229"/>
    </source>
</evidence>
<sequence length="152" mass="17172">MNYWRITLILLINFTLLNIMNAQENKYNPLSKEEKQVIINKGTEIPFTGKYNNNKASGTYICKQCNAPLYRSSDKFNSGCGWPSFDDEIPGAIHRITDKDGHRTEIICSNCHGHLGHVFLGEGFTNKNVRHCVNSISLTFIPSDSIPPNIIK</sequence>
<dbReference type="EMBL" id="JAPDPJ010000058">
    <property type="protein sequence ID" value="MCW3788594.1"/>
    <property type="molecule type" value="Genomic_DNA"/>
</dbReference>
<comment type="catalytic activity">
    <reaction evidence="6">
        <text>L-methionyl-[protein] + [thioredoxin]-disulfide + H2O = L-methionyl-(R)-S-oxide-[protein] + [thioredoxin]-dithiol</text>
        <dbReference type="Rhea" id="RHEA:24164"/>
        <dbReference type="Rhea" id="RHEA-COMP:10698"/>
        <dbReference type="Rhea" id="RHEA-COMP:10700"/>
        <dbReference type="Rhea" id="RHEA-COMP:12313"/>
        <dbReference type="Rhea" id="RHEA-COMP:12314"/>
        <dbReference type="ChEBI" id="CHEBI:15377"/>
        <dbReference type="ChEBI" id="CHEBI:16044"/>
        <dbReference type="ChEBI" id="CHEBI:29950"/>
        <dbReference type="ChEBI" id="CHEBI:45764"/>
        <dbReference type="ChEBI" id="CHEBI:50058"/>
        <dbReference type="EC" id="1.8.4.12"/>
    </reaction>
</comment>
<dbReference type="Pfam" id="PF01641">
    <property type="entry name" value="SelR"/>
    <property type="match status" value="1"/>
</dbReference>
<protein>
    <recommendedName>
        <fullName evidence="2">peptide-methionine (R)-S-oxide reductase</fullName>
        <ecNumber evidence="2">1.8.4.12</ecNumber>
    </recommendedName>
</protein>
<dbReference type="GO" id="GO:0030091">
    <property type="term" value="P:protein repair"/>
    <property type="evidence" value="ECO:0007669"/>
    <property type="project" value="InterPro"/>
</dbReference>
<proteinExistence type="predicted"/>
<dbReference type="Gene3D" id="2.170.150.20">
    <property type="entry name" value="Peptide methionine sulfoxide reductase"/>
    <property type="match status" value="1"/>
</dbReference>
<comment type="caution">
    <text evidence="8">The sequence shown here is derived from an EMBL/GenBank/DDBJ whole genome shotgun (WGS) entry which is preliminary data.</text>
</comment>
<organism evidence="8 9">
    <name type="scientific">Plebeiibacterium sediminum</name>
    <dbReference type="NCBI Taxonomy" id="2992112"/>
    <lineage>
        <taxon>Bacteria</taxon>
        <taxon>Pseudomonadati</taxon>
        <taxon>Bacteroidota</taxon>
        <taxon>Bacteroidia</taxon>
        <taxon>Marinilabiliales</taxon>
        <taxon>Marinilabiliaceae</taxon>
        <taxon>Plebeiibacterium</taxon>
    </lineage>
</organism>
<dbReference type="AlphaFoldDB" id="A0AAE3M7B7"/>
<evidence type="ECO:0000256" key="3">
    <source>
        <dbReference type="ARBA" id="ARBA00022723"/>
    </source>
</evidence>
<feature type="domain" description="MsrB" evidence="7">
    <location>
        <begin position="23"/>
        <end position="143"/>
    </location>
</feature>
<dbReference type="NCBIfam" id="NF004036">
    <property type="entry name" value="PRK05508.1"/>
    <property type="match status" value="1"/>
</dbReference>
<dbReference type="PROSITE" id="PS51790">
    <property type="entry name" value="MSRB"/>
    <property type="match status" value="1"/>
</dbReference>
<evidence type="ECO:0000256" key="5">
    <source>
        <dbReference type="ARBA" id="ARBA00023002"/>
    </source>
</evidence>
<evidence type="ECO:0000259" key="7">
    <source>
        <dbReference type="PROSITE" id="PS51790"/>
    </source>
</evidence>
<dbReference type="GO" id="GO:0033743">
    <property type="term" value="F:peptide-methionine (R)-S-oxide reductase activity"/>
    <property type="evidence" value="ECO:0007669"/>
    <property type="project" value="UniProtKB-EC"/>
</dbReference>
<gene>
    <name evidence="8" type="ORF">OM075_19150</name>
</gene>
<reference evidence="8" key="1">
    <citation type="submission" date="2022-10" db="EMBL/GenBank/DDBJ databases">
        <authorList>
            <person name="Yu W.X."/>
        </authorList>
    </citation>
    <scope>NUCLEOTIDE SEQUENCE</scope>
    <source>
        <strain evidence="8">AAT</strain>
    </source>
</reference>
<dbReference type="PANTHER" id="PTHR46081">
    <property type="entry name" value="PEPTIDE METHIONINE SULFOXIDE REDUCTASE 2"/>
    <property type="match status" value="1"/>
</dbReference>
<comment type="cofactor">
    <cofactor evidence="1">
        <name>Zn(2+)</name>
        <dbReference type="ChEBI" id="CHEBI:29105"/>
    </cofactor>
</comment>
<evidence type="ECO:0000256" key="4">
    <source>
        <dbReference type="ARBA" id="ARBA00022833"/>
    </source>
</evidence>
<dbReference type="Proteomes" id="UP001209229">
    <property type="component" value="Unassembled WGS sequence"/>
</dbReference>
<dbReference type="InterPro" id="IPR028427">
    <property type="entry name" value="Met_Sox_Rdtase_MsrB"/>
</dbReference>
<keyword evidence="5 8" id="KW-0560">Oxidoreductase</keyword>
<dbReference type="GO" id="GO:0046872">
    <property type="term" value="F:metal ion binding"/>
    <property type="evidence" value="ECO:0007669"/>
    <property type="project" value="UniProtKB-KW"/>
</dbReference>
<name>A0AAE3M7B7_9BACT</name>
<keyword evidence="3" id="KW-0479">Metal-binding</keyword>
<keyword evidence="4" id="KW-0862">Zinc</keyword>
<evidence type="ECO:0000256" key="6">
    <source>
        <dbReference type="ARBA" id="ARBA00048488"/>
    </source>
</evidence>
<accession>A0AAE3M7B7</accession>
<dbReference type="EC" id="1.8.4.12" evidence="2"/>
<keyword evidence="9" id="KW-1185">Reference proteome</keyword>
<dbReference type="NCBIfam" id="TIGR00357">
    <property type="entry name" value="peptide-methionine (R)-S-oxide reductase MsrB"/>
    <property type="match status" value="1"/>
</dbReference>
<evidence type="ECO:0000313" key="8">
    <source>
        <dbReference type="EMBL" id="MCW3788594.1"/>
    </source>
</evidence>